<dbReference type="InterPro" id="IPR027417">
    <property type="entry name" value="P-loop_NTPase"/>
</dbReference>
<proteinExistence type="predicted"/>
<dbReference type="InterPro" id="IPR011990">
    <property type="entry name" value="TPR-like_helical_dom_sf"/>
</dbReference>
<dbReference type="SUPFAM" id="SSF52540">
    <property type="entry name" value="P-loop containing nucleoside triphosphate hydrolases"/>
    <property type="match status" value="1"/>
</dbReference>
<reference evidence="2" key="1">
    <citation type="submission" date="2018-06" db="EMBL/GenBank/DDBJ databases">
        <authorList>
            <person name="Zhirakovskaya E."/>
        </authorList>
    </citation>
    <scope>NUCLEOTIDE SEQUENCE</scope>
</reference>
<dbReference type="Gene3D" id="3.40.50.300">
    <property type="entry name" value="P-loop containing nucleotide triphosphate hydrolases"/>
    <property type="match status" value="1"/>
</dbReference>
<dbReference type="Gene3D" id="1.25.40.10">
    <property type="entry name" value="Tetratricopeptide repeat domain"/>
    <property type="match status" value="1"/>
</dbReference>
<evidence type="ECO:0000313" key="2">
    <source>
        <dbReference type="EMBL" id="VAW69033.1"/>
    </source>
</evidence>
<dbReference type="AlphaFoldDB" id="A0A3B0XY21"/>
<feature type="domain" description="Glycosyl transferase family 1" evidence="1">
    <location>
        <begin position="164"/>
        <end position="324"/>
    </location>
</feature>
<organism evidence="2">
    <name type="scientific">hydrothermal vent metagenome</name>
    <dbReference type="NCBI Taxonomy" id="652676"/>
    <lineage>
        <taxon>unclassified sequences</taxon>
        <taxon>metagenomes</taxon>
        <taxon>ecological metagenomes</taxon>
    </lineage>
</organism>
<gene>
    <name evidence="2" type="ORF">MNBD_GAMMA10-3149</name>
</gene>
<accession>A0A3B0XY21</accession>
<dbReference type="EMBL" id="UOFJ01000387">
    <property type="protein sequence ID" value="VAW69033.1"/>
    <property type="molecule type" value="Genomic_DNA"/>
</dbReference>
<sequence length="737" mass="83668">MLQIVHVTAKATNAGSGQVVCTAASHLVQDGIKHTLISLAEAEDGSHVRLQKAGIALVEAPSKTQLTALLAQADIVRLEWWNNPQIVEFIHSDLPPMRLVVYLHNCADHYPGIITPELVEVVDFCIAGSRYTHNHGVLAALSEEQRREKTDTVLATADFTQLSDERKPHDGFVVSYIGNLDISKRPQNLLAMSSAARIPGVRFVVRAKGDPELLLKEVHSQSLEHCFDIAGLDDDVGSLLAQTDVSGYPLNYYSDGYSGEALYVQQAMYAGAVPVVFSRGGLQDLVIHEFSGLVVDDMPAYSAALEYLYEHPQERQRMSDNARSYARQMFGSERSAAKLRCIYNRMMKQPKREHHWPLPIGESISYAGTDGAELFIRTLGLGQEDNPFQISLSAADFDDVLVAEQAIAEMQSSYVLQEFSRHYPDDGYLQLWAGLNFSQRGEYSLASDAFHQASRAGLRHWRLWFYQARAAEQLGRINEAHKLCQKVLDLALNFHPAMVMLHRLNTQLRKPQQSRVVLFSYPRSGNTWLRYIIEVLTGRPSISPDNIINDRPICIRVGGLDVNREAQPSAIKYHRLSEIDENDADQPLIVVVRNYKECIVRNRYDLSEREFDFPQEHPVYLEPLRYYHNFKGSKLLIYYETLMQFPERIIADLASFLKLSEKVSDDFLNDYQAHFKHSLKGYPGSQTGGKKISCHAERLTAEQRLSWDQQLRAAEVEIFDNYLSHYCEQDIEKRYNQ</sequence>
<dbReference type="Gene3D" id="3.40.50.2000">
    <property type="entry name" value="Glycogen Phosphorylase B"/>
    <property type="match status" value="1"/>
</dbReference>
<dbReference type="SUPFAM" id="SSF48452">
    <property type="entry name" value="TPR-like"/>
    <property type="match status" value="1"/>
</dbReference>
<evidence type="ECO:0000259" key="1">
    <source>
        <dbReference type="Pfam" id="PF00534"/>
    </source>
</evidence>
<dbReference type="GO" id="GO:0016757">
    <property type="term" value="F:glycosyltransferase activity"/>
    <property type="evidence" value="ECO:0007669"/>
    <property type="project" value="InterPro"/>
</dbReference>
<dbReference type="CDD" id="cd03801">
    <property type="entry name" value="GT4_PimA-like"/>
    <property type="match status" value="1"/>
</dbReference>
<dbReference type="InterPro" id="IPR001296">
    <property type="entry name" value="Glyco_trans_1"/>
</dbReference>
<dbReference type="SUPFAM" id="SSF53756">
    <property type="entry name" value="UDP-Glycosyltransferase/glycogen phosphorylase"/>
    <property type="match status" value="1"/>
</dbReference>
<protein>
    <recommendedName>
        <fullName evidence="1">Glycosyl transferase family 1 domain-containing protein</fullName>
    </recommendedName>
</protein>
<dbReference type="Pfam" id="PF00534">
    <property type="entry name" value="Glycos_transf_1"/>
    <property type="match status" value="1"/>
</dbReference>
<dbReference type="PANTHER" id="PTHR12526">
    <property type="entry name" value="GLYCOSYLTRANSFERASE"/>
    <property type="match status" value="1"/>
</dbReference>
<name>A0A3B0XY21_9ZZZZ</name>